<dbReference type="GO" id="GO:0045454">
    <property type="term" value="P:cell redox homeostasis"/>
    <property type="evidence" value="ECO:0007669"/>
    <property type="project" value="TreeGrafter"/>
</dbReference>
<keyword evidence="6" id="KW-1185">Reference proteome</keyword>
<comment type="caution">
    <text evidence="5">The sequence shown here is derived from an EMBL/GenBank/DDBJ whole genome shotgun (WGS) entry which is preliminary data.</text>
</comment>
<evidence type="ECO:0000259" key="4">
    <source>
        <dbReference type="PROSITE" id="PS50097"/>
    </source>
</evidence>
<dbReference type="SMART" id="SM00225">
    <property type="entry name" value="BTB"/>
    <property type="match status" value="1"/>
</dbReference>
<keyword evidence="2" id="KW-0677">Repeat</keyword>
<gene>
    <name evidence="5" type="ORF">INT45_008313</name>
</gene>
<dbReference type="SUPFAM" id="SSF54695">
    <property type="entry name" value="POZ domain"/>
    <property type="match status" value="1"/>
</dbReference>
<dbReference type="GO" id="GO:0005739">
    <property type="term" value="C:mitochondrion"/>
    <property type="evidence" value="ECO:0007669"/>
    <property type="project" value="TreeGrafter"/>
</dbReference>
<dbReference type="PANTHER" id="PTHR43503:SF2">
    <property type="entry name" value="NEGATIVE REGULATOR OF SPORULATION MDS3-RELATED"/>
    <property type="match status" value="1"/>
</dbReference>
<dbReference type="Proteomes" id="UP000646827">
    <property type="component" value="Unassembled WGS sequence"/>
</dbReference>
<feature type="region of interest" description="Disordered" evidence="3">
    <location>
        <begin position="1"/>
        <end position="24"/>
    </location>
</feature>
<dbReference type="Gene3D" id="3.30.710.10">
    <property type="entry name" value="Potassium Channel Kv1.1, Chain A"/>
    <property type="match status" value="1"/>
</dbReference>
<feature type="region of interest" description="Disordered" evidence="3">
    <location>
        <begin position="629"/>
        <end position="713"/>
    </location>
</feature>
<dbReference type="OrthoDB" id="10001928at2759"/>
<feature type="compositionally biased region" description="Polar residues" evidence="3">
    <location>
        <begin position="1"/>
        <end position="19"/>
    </location>
</feature>
<organism evidence="5 6">
    <name type="scientific">Circinella minor</name>
    <dbReference type="NCBI Taxonomy" id="1195481"/>
    <lineage>
        <taxon>Eukaryota</taxon>
        <taxon>Fungi</taxon>
        <taxon>Fungi incertae sedis</taxon>
        <taxon>Mucoromycota</taxon>
        <taxon>Mucoromycotina</taxon>
        <taxon>Mucoromycetes</taxon>
        <taxon>Mucorales</taxon>
        <taxon>Lichtheimiaceae</taxon>
        <taxon>Circinella</taxon>
    </lineage>
</organism>
<feature type="compositionally biased region" description="Low complexity" evidence="3">
    <location>
        <begin position="670"/>
        <end position="685"/>
    </location>
</feature>
<dbReference type="PROSITE" id="PS50097">
    <property type="entry name" value="BTB"/>
    <property type="match status" value="1"/>
</dbReference>
<feature type="region of interest" description="Disordered" evidence="3">
    <location>
        <begin position="482"/>
        <end position="513"/>
    </location>
</feature>
<dbReference type="AlphaFoldDB" id="A0A8H7S4L4"/>
<dbReference type="Pfam" id="PF24681">
    <property type="entry name" value="Kelch_KLHDC2_KLHL20_DRC7"/>
    <property type="match status" value="1"/>
</dbReference>
<feature type="compositionally biased region" description="Polar residues" evidence="3">
    <location>
        <begin position="690"/>
        <end position="708"/>
    </location>
</feature>
<feature type="domain" description="BTB" evidence="4">
    <location>
        <begin position="448"/>
        <end position="549"/>
    </location>
</feature>
<feature type="region of interest" description="Disordered" evidence="3">
    <location>
        <begin position="745"/>
        <end position="766"/>
    </location>
</feature>
<dbReference type="InterPro" id="IPR015915">
    <property type="entry name" value="Kelch-typ_b-propeller"/>
</dbReference>
<evidence type="ECO:0000256" key="1">
    <source>
        <dbReference type="ARBA" id="ARBA00022441"/>
    </source>
</evidence>
<evidence type="ECO:0000256" key="3">
    <source>
        <dbReference type="SAM" id="MobiDB-lite"/>
    </source>
</evidence>
<keyword evidence="1" id="KW-0880">Kelch repeat</keyword>
<dbReference type="InterPro" id="IPR000210">
    <property type="entry name" value="BTB/POZ_dom"/>
</dbReference>
<feature type="region of interest" description="Disordered" evidence="3">
    <location>
        <begin position="212"/>
        <end position="253"/>
    </location>
</feature>
<dbReference type="PANTHER" id="PTHR43503">
    <property type="entry name" value="MCG48959-RELATED"/>
    <property type="match status" value="1"/>
</dbReference>
<evidence type="ECO:0000313" key="5">
    <source>
        <dbReference type="EMBL" id="KAG2222649.1"/>
    </source>
</evidence>
<evidence type="ECO:0000313" key="6">
    <source>
        <dbReference type="Proteomes" id="UP000646827"/>
    </source>
</evidence>
<dbReference type="EMBL" id="JAEPRB010000078">
    <property type="protein sequence ID" value="KAG2222649.1"/>
    <property type="molecule type" value="Genomic_DNA"/>
</dbReference>
<name>A0A8H7S4L4_9FUNG</name>
<protein>
    <recommendedName>
        <fullName evidence="4">BTB domain-containing protein</fullName>
    </recommendedName>
</protein>
<feature type="compositionally biased region" description="Polar residues" evidence="3">
    <location>
        <begin position="648"/>
        <end position="665"/>
    </location>
</feature>
<evidence type="ECO:0000256" key="2">
    <source>
        <dbReference type="ARBA" id="ARBA00022737"/>
    </source>
</evidence>
<dbReference type="Gene3D" id="2.120.10.80">
    <property type="entry name" value="Kelch-type beta propeller"/>
    <property type="match status" value="1"/>
</dbReference>
<sequence>MSSGVQSIADLTTETNPTSGDIPPPLVGASTIVVGNAMYVFGGRLVSSRQMTNHLYILNLTTFVWKRHVASPDCTPPPQPRYFHSANTYKNHMVVFGGMSHSNNSQQEQQELCALDDICLLNLQTMTWTYPEIGLSKYSPQPRYAHLGVINTAQDKLVVMGGQDMANQYIKEMNVLDLKTFVWVQGCPLDGQYGAYRSVACSPKLNDPSFKNNNSPFAPPSTASTSSSLASSSSSSSAGINNNNNNNTTTTSSTTMATTTEQDIPICVYSNYNFADVARDLQTFYPLRQPPQQQFRDHSAEMSGASLPPGLRFPMGHLLGHHMILTGTYLTPTHRSFHIWALNLANLVWMRIDIGATFASGSWNRGVLASDNEVGGEGENNNNSSNKFYVLGHRDRDLLDDYNRRQVNFDHIAIVDMEAFGIYLHPPSTCAPIAQELGLSMLNEPSMSDIELVTFDKKSIPANSSILSQRWPYFSNLIKTTTTTNNNSSSNSSRDGIGIGKSNSNNSIDKNNNNNNGDSYYKVLSFPENYPVALAFLQYIYTDHLMTAQQHQPYILSRLLVLADMYSMPRLSQLATHALHQILTISTASMVYETAALTCRTALQIRALRVMINAKKMLQQQQQMMQQQQQQQYYQDGMMDGENRRPSYEQNEYTGNNFQRIPSQDSSDDPLNNGTGSNGGPSPTLRKLATSKSSSTTYDLKASSMNNNPPMPRMSKSGTMLSNTGHSFTNNNNGFSKFRKGSITALHENGPTSPTTKERPNFGIRF</sequence>
<dbReference type="SUPFAM" id="SSF117281">
    <property type="entry name" value="Kelch motif"/>
    <property type="match status" value="1"/>
</dbReference>
<dbReference type="GO" id="GO:0005829">
    <property type="term" value="C:cytosol"/>
    <property type="evidence" value="ECO:0007669"/>
    <property type="project" value="TreeGrafter"/>
</dbReference>
<reference evidence="5 6" key="1">
    <citation type="submission" date="2020-12" db="EMBL/GenBank/DDBJ databases">
        <title>Metabolic potential, ecology and presence of endohyphal bacteria is reflected in genomic diversity of Mucoromycotina.</title>
        <authorList>
            <person name="Muszewska A."/>
            <person name="Okrasinska A."/>
            <person name="Steczkiewicz K."/>
            <person name="Drgas O."/>
            <person name="Orlowska M."/>
            <person name="Perlinska-Lenart U."/>
            <person name="Aleksandrzak-Piekarczyk T."/>
            <person name="Szatraj K."/>
            <person name="Zielenkiewicz U."/>
            <person name="Pilsyk S."/>
            <person name="Malc E."/>
            <person name="Mieczkowski P."/>
            <person name="Kruszewska J.S."/>
            <person name="Biernat P."/>
            <person name="Pawlowska J."/>
        </authorList>
    </citation>
    <scope>NUCLEOTIDE SEQUENCE [LARGE SCALE GENOMIC DNA]</scope>
    <source>
        <strain evidence="5 6">CBS 142.35</strain>
    </source>
</reference>
<proteinExistence type="predicted"/>
<dbReference type="InterPro" id="IPR011333">
    <property type="entry name" value="SKP1/BTB/POZ_sf"/>
</dbReference>
<accession>A0A8H7S4L4</accession>